<keyword evidence="1" id="KW-0472">Membrane</keyword>
<feature type="transmembrane region" description="Helical" evidence="1">
    <location>
        <begin position="177"/>
        <end position="197"/>
    </location>
</feature>
<name>A0ABN6AWY0_9MYCO</name>
<proteinExistence type="predicted"/>
<reference evidence="2 3" key="1">
    <citation type="journal article" date="2019" name="Emerg. Microbes Infect.">
        <title>Comprehensive subspecies identification of 175 nontuberculous mycobacteria species based on 7547 genomic profiles.</title>
        <authorList>
            <person name="Matsumoto Y."/>
            <person name="Kinjo T."/>
            <person name="Motooka D."/>
            <person name="Nabeya D."/>
            <person name="Jung N."/>
            <person name="Uechi K."/>
            <person name="Horii T."/>
            <person name="Iida T."/>
            <person name="Fujita J."/>
            <person name="Nakamura S."/>
        </authorList>
    </citation>
    <scope>NUCLEOTIDE SEQUENCE [LARGE SCALE GENOMIC DNA]</scope>
    <source>
        <strain evidence="2 3">JCM 12687</strain>
    </source>
</reference>
<evidence type="ECO:0000313" key="2">
    <source>
        <dbReference type="EMBL" id="BBZ10037.1"/>
    </source>
</evidence>
<evidence type="ECO:0000256" key="1">
    <source>
        <dbReference type="SAM" id="Phobius"/>
    </source>
</evidence>
<protein>
    <submittedName>
        <fullName evidence="2">Uncharacterized protein</fullName>
    </submittedName>
</protein>
<feature type="transmembrane region" description="Helical" evidence="1">
    <location>
        <begin position="17"/>
        <end position="39"/>
    </location>
</feature>
<sequence length="255" mass="28619">MSHVAEPHGLNGRTQRCFVFSGIAAVPVMFAGLVLARVFPAHNATWSANRIVEIYSQNADRIQLGCLLMMIAFAVWGWWQAVISLWVWRMESARYPVLTFATLVLVAINTMVVEIMSIMYAVAAFRAGKIAPEITLTLNDLAWFFYYYTWPPYILWLIAIAIAIFQDRHTPALFPRWLAWITLAQVVTILPNSLQTFSFGLVGPVAWDGFVTCVVVATFHGVWTTLMAYCVLKAISRDEQDLKSGRLTAKIPAGL</sequence>
<gene>
    <name evidence="2" type="ORF">MBRA_02320</name>
</gene>
<feature type="transmembrane region" description="Helical" evidence="1">
    <location>
        <begin position="62"/>
        <end position="88"/>
    </location>
</feature>
<keyword evidence="1" id="KW-0812">Transmembrane</keyword>
<dbReference type="RefSeq" id="WP_139799299.1">
    <property type="nucleotide sequence ID" value="NZ_AP022606.1"/>
</dbReference>
<keyword evidence="3" id="KW-1185">Reference proteome</keyword>
<dbReference type="Proteomes" id="UP000467379">
    <property type="component" value="Chromosome"/>
</dbReference>
<organism evidence="2 3">
    <name type="scientific">Mycobacterium branderi</name>
    <dbReference type="NCBI Taxonomy" id="43348"/>
    <lineage>
        <taxon>Bacteria</taxon>
        <taxon>Bacillati</taxon>
        <taxon>Actinomycetota</taxon>
        <taxon>Actinomycetes</taxon>
        <taxon>Mycobacteriales</taxon>
        <taxon>Mycobacteriaceae</taxon>
        <taxon>Mycobacterium</taxon>
    </lineage>
</organism>
<feature type="transmembrane region" description="Helical" evidence="1">
    <location>
        <begin position="209"/>
        <end position="232"/>
    </location>
</feature>
<accession>A0ABN6AWY0</accession>
<feature type="transmembrane region" description="Helical" evidence="1">
    <location>
        <begin position="145"/>
        <end position="165"/>
    </location>
</feature>
<dbReference type="EMBL" id="AP022606">
    <property type="protein sequence ID" value="BBZ10037.1"/>
    <property type="molecule type" value="Genomic_DNA"/>
</dbReference>
<feature type="transmembrane region" description="Helical" evidence="1">
    <location>
        <begin position="100"/>
        <end position="125"/>
    </location>
</feature>
<evidence type="ECO:0000313" key="3">
    <source>
        <dbReference type="Proteomes" id="UP000467379"/>
    </source>
</evidence>
<keyword evidence="1" id="KW-1133">Transmembrane helix</keyword>